<sequence>MYLHWNCENLFFCNTFQFLHVVVVRVGMDYYSHPLSVSITMRSLFYLAEIITDQFKTFSAIRKVLSHTCHRWCIWHILKKISQNLGKYARFKELNAKLSYIVWNSRLVKSFEDDWAKFIDKYNLDHNTWLLGSII</sequence>
<dbReference type="Proteomes" id="UP000289738">
    <property type="component" value="Chromosome B10"/>
</dbReference>
<reference evidence="1 2" key="1">
    <citation type="submission" date="2019-01" db="EMBL/GenBank/DDBJ databases">
        <title>Sequencing of cultivated peanut Arachis hypogaea provides insights into genome evolution and oil improvement.</title>
        <authorList>
            <person name="Chen X."/>
        </authorList>
    </citation>
    <scope>NUCLEOTIDE SEQUENCE [LARGE SCALE GENOMIC DNA]</scope>
    <source>
        <strain evidence="2">cv. Fuhuasheng</strain>
        <tissue evidence="1">Leaves</tissue>
    </source>
</reference>
<comment type="caution">
    <text evidence="1">The sequence shown here is derived from an EMBL/GenBank/DDBJ whole genome shotgun (WGS) entry which is preliminary data.</text>
</comment>
<keyword evidence="2" id="KW-1185">Reference proteome</keyword>
<gene>
    <name evidence="1" type="ORF">Ahy_B10g102584</name>
</gene>
<protein>
    <submittedName>
        <fullName evidence="1">Uncharacterized protein</fullName>
    </submittedName>
</protein>
<dbReference type="AlphaFoldDB" id="A0A444X258"/>
<dbReference type="EMBL" id="SDMP01000020">
    <property type="protein sequence ID" value="RYQ83761.1"/>
    <property type="molecule type" value="Genomic_DNA"/>
</dbReference>
<organism evidence="1 2">
    <name type="scientific">Arachis hypogaea</name>
    <name type="common">Peanut</name>
    <dbReference type="NCBI Taxonomy" id="3818"/>
    <lineage>
        <taxon>Eukaryota</taxon>
        <taxon>Viridiplantae</taxon>
        <taxon>Streptophyta</taxon>
        <taxon>Embryophyta</taxon>
        <taxon>Tracheophyta</taxon>
        <taxon>Spermatophyta</taxon>
        <taxon>Magnoliopsida</taxon>
        <taxon>eudicotyledons</taxon>
        <taxon>Gunneridae</taxon>
        <taxon>Pentapetalae</taxon>
        <taxon>rosids</taxon>
        <taxon>fabids</taxon>
        <taxon>Fabales</taxon>
        <taxon>Fabaceae</taxon>
        <taxon>Papilionoideae</taxon>
        <taxon>50 kb inversion clade</taxon>
        <taxon>dalbergioids sensu lato</taxon>
        <taxon>Dalbergieae</taxon>
        <taxon>Pterocarpus clade</taxon>
        <taxon>Arachis</taxon>
    </lineage>
</organism>
<evidence type="ECO:0000313" key="2">
    <source>
        <dbReference type="Proteomes" id="UP000289738"/>
    </source>
</evidence>
<proteinExistence type="predicted"/>
<name>A0A444X258_ARAHY</name>
<dbReference type="PANTHER" id="PTHR47718:SF13">
    <property type="entry name" value="OS09G0290500 PROTEIN"/>
    <property type="match status" value="1"/>
</dbReference>
<accession>A0A444X258</accession>
<dbReference type="PANTHER" id="PTHR47718">
    <property type="entry name" value="OS01G0519700 PROTEIN"/>
    <property type="match status" value="1"/>
</dbReference>
<evidence type="ECO:0000313" key="1">
    <source>
        <dbReference type="EMBL" id="RYQ83761.1"/>
    </source>
</evidence>